<dbReference type="Pfam" id="PF11160">
    <property type="entry name" value="Hva1_TUDOR"/>
    <property type="match status" value="1"/>
</dbReference>
<dbReference type="EMBL" id="JBDPGJ010000001">
    <property type="protein sequence ID" value="MEX0404991.1"/>
    <property type="molecule type" value="Genomic_DNA"/>
</dbReference>
<dbReference type="RefSeq" id="WP_367952848.1">
    <property type="nucleotide sequence ID" value="NZ_JBDPGJ010000001.1"/>
</dbReference>
<proteinExistence type="predicted"/>
<reference evidence="2 3" key="1">
    <citation type="submission" date="2024-05" db="EMBL/GenBank/DDBJ databases">
        <authorList>
            <person name="Jiang F."/>
        </authorList>
    </citation>
    <scope>NUCLEOTIDE SEQUENCE [LARGE SCALE GENOMIC DNA]</scope>
    <source>
        <strain evidence="2 3">LZ166</strain>
    </source>
</reference>
<keyword evidence="3" id="KW-1185">Reference proteome</keyword>
<protein>
    <submittedName>
        <fullName evidence="2">DUF2945 domain-containing protein</fullName>
    </submittedName>
</protein>
<feature type="domain" description="Hypervirulence associated protein TUDOR" evidence="1">
    <location>
        <begin position="7"/>
        <end position="68"/>
    </location>
</feature>
<organism evidence="2 3">
    <name type="scientific">Aquibium pacificus</name>
    <dbReference type="NCBI Taxonomy" id="3153579"/>
    <lineage>
        <taxon>Bacteria</taxon>
        <taxon>Pseudomonadati</taxon>
        <taxon>Pseudomonadota</taxon>
        <taxon>Alphaproteobacteria</taxon>
        <taxon>Hyphomicrobiales</taxon>
        <taxon>Phyllobacteriaceae</taxon>
        <taxon>Aquibium</taxon>
    </lineage>
</organism>
<sequence length="72" mass="8294">MDTYAKGTKVSWRWGAHTAEGRISRQFTHEVKRTIKGTEVKRHASQDEPAYLIEQEDGARVLKSHSELRKLS</sequence>
<evidence type="ECO:0000259" key="1">
    <source>
        <dbReference type="Pfam" id="PF11160"/>
    </source>
</evidence>
<accession>A0ABV3SEM4</accession>
<evidence type="ECO:0000313" key="2">
    <source>
        <dbReference type="EMBL" id="MEX0404991.1"/>
    </source>
</evidence>
<gene>
    <name evidence="2" type="ORF">ABGN05_04860</name>
</gene>
<dbReference type="InterPro" id="IPR021331">
    <property type="entry name" value="Hva1_TUDOR"/>
</dbReference>
<comment type="caution">
    <text evidence="2">The sequence shown here is derived from an EMBL/GenBank/DDBJ whole genome shotgun (WGS) entry which is preliminary data.</text>
</comment>
<dbReference type="Proteomes" id="UP001556692">
    <property type="component" value="Unassembled WGS sequence"/>
</dbReference>
<evidence type="ECO:0000313" key="3">
    <source>
        <dbReference type="Proteomes" id="UP001556692"/>
    </source>
</evidence>
<name>A0ABV3SEM4_9HYPH</name>